<comment type="caution">
    <text evidence="7">The sequence shown here is derived from an EMBL/GenBank/DDBJ whole genome shotgun (WGS) entry which is preliminary data.</text>
</comment>
<sequence length="152" mass="17624">LVENILSTEEKSVTTAAQILLDRMCYLDEVGWFQAFLDILYASEYTGLHDAIKDWNFQELEDLNKHRIFLERIEPSITKHMKPSELLAHMSGCLKPRECEEIKAEESQRGRIAASEKLVASLLRSDRPNWFKLLKIALENCELDEALELLEM</sequence>
<evidence type="ECO:0000256" key="4">
    <source>
        <dbReference type="ARBA" id="ARBA00022843"/>
    </source>
</evidence>
<keyword evidence="8" id="KW-1185">Reference proteome</keyword>
<gene>
    <name evidence="7" type="ORF">M9458_054620</name>
</gene>
<evidence type="ECO:0000259" key="6">
    <source>
        <dbReference type="Pfam" id="PF16739"/>
    </source>
</evidence>
<dbReference type="Pfam" id="PF16739">
    <property type="entry name" value="CARD_2"/>
    <property type="match status" value="2"/>
</dbReference>
<evidence type="ECO:0000256" key="1">
    <source>
        <dbReference type="ARBA" id="ARBA00022499"/>
    </source>
</evidence>
<protein>
    <recommendedName>
        <fullName evidence="6">Caspase recruitment domain-containing protein</fullName>
    </recommendedName>
</protein>
<feature type="non-terminal residue" evidence="7">
    <location>
        <position position="152"/>
    </location>
</feature>
<proteinExistence type="predicted"/>
<dbReference type="InterPro" id="IPR011029">
    <property type="entry name" value="DEATH-like_dom_sf"/>
</dbReference>
<evidence type="ECO:0000313" key="8">
    <source>
        <dbReference type="Proteomes" id="UP001529510"/>
    </source>
</evidence>
<feature type="non-terminal residue" evidence="7">
    <location>
        <position position="1"/>
    </location>
</feature>
<evidence type="ECO:0000256" key="2">
    <source>
        <dbReference type="ARBA" id="ARBA00022553"/>
    </source>
</evidence>
<dbReference type="Proteomes" id="UP001529510">
    <property type="component" value="Unassembled WGS sequence"/>
</dbReference>
<keyword evidence="2" id="KW-0597">Phosphoprotein</keyword>
<accession>A0ABD0MMU9</accession>
<dbReference type="AlphaFoldDB" id="A0ABD0MMU9"/>
<keyword evidence="1" id="KW-1017">Isopeptide bond</keyword>
<dbReference type="EMBL" id="JAMKFB020000308">
    <property type="protein sequence ID" value="KAL0149961.1"/>
    <property type="molecule type" value="Genomic_DNA"/>
</dbReference>
<dbReference type="GO" id="GO:0045087">
    <property type="term" value="P:innate immune response"/>
    <property type="evidence" value="ECO:0007669"/>
    <property type="project" value="UniProtKB-KW"/>
</dbReference>
<reference evidence="7 8" key="1">
    <citation type="submission" date="2024-05" db="EMBL/GenBank/DDBJ databases">
        <title>Genome sequencing and assembly of Indian major carp, Cirrhinus mrigala (Hamilton, 1822).</title>
        <authorList>
            <person name="Mohindra V."/>
            <person name="Chowdhury L.M."/>
            <person name="Lal K."/>
            <person name="Jena J.K."/>
        </authorList>
    </citation>
    <scope>NUCLEOTIDE SEQUENCE [LARGE SCALE GENOMIC DNA]</scope>
    <source>
        <strain evidence="7">CM1030</strain>
        <tissue evidence="7">Blood</tissue>
    </source>
</reference>
<dbReference type="GO" id="GO:0005737">
    <property type="term" value="C:cytoplasm"/>
    <property type="evidence" value="ECO:0007669"/>
    <property type="project" value="UniProtKB-ARBA"/>
</dbReference>
<evidence type="ECO:0000256" key="3">
    <source>
        <dbReference type="ARBA" id="ARBA00022588"/>
    </source>
</evidence>
<name>A0ABD0MMU9_CIRMR</name>
<keyword evidence="4" id="KW-0832">Ubl conjugation</keyword>
<organism evidence="7 8">
    <name type="scientific">Cirrhinus mrigala</name>
    <name type="common">Mrigala</name>
    <dbReference type="NCBI Taxonomy" id="683832"/>
    <lineage>
        <taxon>Eukaryota</taxon>
        <taxon>Metazoa</taxon>
        <taxon>Chordata</taxon>
        <taxon>Craniata</taxon>
        <taxon>Vertebrata</taxon>
        <taxon>Euteleostomi</taxon>
        <taxon>Actinopterygii</taxon>
        <taxon>Neopterygii</taxon>
        <taxon>Teleostei</taxon>
        <taxon>Ostariophysi</taxon>
        <taxon>Cypriniformes</taxon>
        <taxon>Cyprinidae</taxon>
        <taxon>Labeoninae</taxon>
        <taxon>Labeonini</taxon>
        <taxon>Cirrhinus</taxon>
    </lineage>
</organism>
<evidence type="ECO:0000313" key="7">
    <source>
        <dbReference type="EMBL" id="KAL0149961.1"/>
    </source>
</evidence>
<dbReference type="Gene3D" id="1.10.533.10">
    <property type="entry name" value="Death Domain, Fas"/>
    <property type="match status" value="2"/>
</dbReference>
<keyword evidence="3" id="KW-0399">Innate immunity</keyword>
<feature type="domain" description="Caspase recruitment" evidence="6">
    <location>
        <begin position="64"/>
        <end position="151"/>
    </location>
</feature>
<evidence type="ECO:0000256" key="5">
    <source>
        <dbReference type="ARBA" id="ARBA00022859"/>
    </source>
</evidence>
<keyword evidence="5" id="KW-0391">Immunity</keyword>
<dbReference type="InterPro" id="IPR031964">
    <property type="entry name" value="CARD_dom"/>
</dbReference>
<feature type="domain" description="Caspase recruitment" evidence="6">
    <location>
        <begin position="9"/>
        <end position="55"/>
    </location>
</feature>